<dbReference type="Proteomes" id="UP001280581">
    <property type="component" value="Unassembled WGS sequence"/>
</dbReference>
<dbReference type="EMBL" id="WVTA01000001">
    <property type="protein sequence ID" value="KAK3217519.1"/>
    <property type="molecule type" value="Genomic_DNA"/>
</dbReference>
<accession>A0AAN6M7C1</accession>
<name>A0AAN6M7C1_9PLEO</name>
<comment type="caution">
    <text evidence="2">The sequence shown here is derived from an EMBL/GenBank/DDBJ whole genome shotgun (WGS) entry which is preliminary data.</text>
</comment>
<reference evidence="2 3" key="1">
    <citation type="submission" date="2021-02" db="EMBL/GenBank/DDBJ databases">
        <title>Genome assembly of Pseudopithomyces chartarum.</title>
        <authorList>
            <person name="Jauregui R."/>
            <person name="Singh J."/>
            <person name="Voisey C."/>
        </authorList>
    </citation>
    <scope>NUCLEOTIDE SEQUENCE [LARGE SCALE GENOMIC DNA]</scope>
    <source>
        <strain evidence="2 3">AGR01</strain>
    </source>
</reference>
<gene>
    <name evidence="2" type="ORF">GRF29_1g3342168</name>
</gene>
<evidence type="ECO:0000256" key="1">
    <source>
        <dbReference type="SAM" id="SignalP"/>
    </source>
</evidence>
<protein>
    <submittedName>
        <fullName evidence="2">Uncharacterized protein</fullName>
    </submittedName>
</protein>
<feature type="signal peptide" evidence="1">
    <location>
        <begin position="1"/>
        <end position="16"/>
    </location>
</feature>
<feature type="chain" id="PRO_5042864630" evidence="1">
    <location>
        <begin position="17"/>
        <end position="75"/>
    </location>
</feature>
<organism evidence="2 3">
    <name type="scientific">Pseudopithomyces chartarum</name>
    <dbReference type="NCBI Taxonomy" id="1892770"/>
    <lineage>
        <taxon>Eukaryota</taxon>
        <taxon>Fungi</taxon>
        <taxon>Dikarya</taxon>
        <taxon>Ascomycota</taxon>
        <taxon>Pezizomycotina</taxon>
        <taxon>Dothideomycetes</taxon>
        <taxon>Pleosporomycetidae</taxon>
        <taxon>Pleosporales</taxon>
        <taxon>Massarineae</taxon>
        <taxon>Didymosphaeriaceae</taxon>
        <taxon>Pseudopithomyces</taxon>
    </lineage>
</organism>
<dbReference type="AlphaFoldDB" id="A0AAN6M7C1"/>
<keyword evidence="1" id="KW-0732">Signal</keyword>
<keyword evidence="3" id="KW-1185">Reference proteome</keyword>
<proteinExistence type="predicted"/>
<sequence>MPIIAPLLSALELGLGAGIAGGSVGDPDGLGVDVGVGVAEDMDDEDEMLATCAKDQPRVNWTRPAGILTSKSLTS</sequence>
<evidence type="ECO:0000313" key="3">
    <source>
        <dbReference type="Proteomes" id="UP001280581"/>
    </source>
</evidence>
<evidence type="ECO:0000313" key="2">
    <source>
        <dbReference type="EMBL" id="KAK3217519.1"/>
    </source>
</evidence>